<dbReference type="PANTHER" id="PTHR13832">
    <property type="entry name" value="PROTEIN PHOSPHATASE 2C"/>
    <property type="match status" value="1"/>
</dbReference>
<keyword evidence="3" id="KW-1185">Reference proteome</keyword>
<dbReference type="PANTHER" id="PTHR13832:SF827">
    <property type="entry name" value="PROTEIN PHOSPHATASE 1L"/>
    <property type="match status" value="1"/>
</dbReference>
<feature type="domain" description="PPM-type phosphatase" evidence="1">
    <location>
        <begin position="10"/>
        <end position="241"/>
    </location>
</feature>
<evidence type="ECO:0000313" key="2">
    <source>
        <dbReference type="EMBL" id="SNT38760.1"/>
    </source>
</evidence>
<dbReference type="Gene3D" id="3.60.40.10">
    <property type="entry name" value="PPM-type phosphatase domain"/>
    <property type="match status" value="1"/>
</dbReference>
<reference evidence="2 3" key="1">
    <citation type="submission" date="2017-06" db="EMBL/GenBank/DDBJ databases">
        <authorList>
            <person name="Kim H.J."/>
            <person name="Triplett B.A."/>
        </authorList>
    </citation>
    <scope>NUCLEOTIDE SEQUENCE [LARGE SCALE GENOMIC DNA]</scope>
    <source>
        <strain evidence="2 3">U15</strain>
    </source>
</reference>
<accession>A0A239M8I5</accession>
<dbReference type="GO" id="GO:0004722">
    <property type="term" value="F:protein serine/threonine phosphatase activity"/>
    <property type="evidence" value="ECO:0007669"/>
    <property type="project" value="InterPro"/>
</dbReference>
<dbReference type="InterPro" id="IPR015655">
    <property type="entry name" value="PP2C"/>
</dbReference>
<dbReference type="Proteomes" id="UP000198284">
    <property type="component" value="Unassembled WGS sequence"/>
</dbReference>
<dbReference type="OrthoDB" id="9801841at2"/>
<dbReference type="PROSITE" id="PS51746">
    <property type="entry name" value="PPM_2"/>
    <property type="match status" value="1"/>
</dbReference>
<dbReference type="InterPro" id="IPR036457">
    <property type="entry name" value="PPM-type-like_dom_sf"/>
</dbReference>
<organism evidence="2 3">
    <name type="scientific">Noviherbaspirillum humi</name>
    <dbReference type="NCBI Taxonomy" id="1688639"/>
    <lineage>
        <taxon>Bacteria</taxon>
        <taxon>Pseudomonadati</taxon>
        <taxon>Pseudomonadota</taxon>
        <taxon>Betaproteobacteria</taxon>
        <taxon>Burkholderiales</taxon>
        <taxon>Oxalobacteraceae</taxon>
        <taxon>Noviherbaspirillum</taxon>
    </lineage>
</organism>
<dbReference type="SUPFAM" id="SSF81606">
    <property type="entry name" value="PP2C-like"/>
    <property type="match status" value="1"/>
</dbReference>
<proteinExistence type="predicted"/>
<evidence type="ECO:0000259" key="1">
    <source>
        <dbReference type="PROSITE" id="PS51746"/>
    </source>
</evidence>
<evidence type="ECO:0000313" key="3">
    <source>
        <dbReference type="Proteomes" id="UP000198284"/>
    </source>
</evidence>
<dbReference type="SMART" id="SM00332">
    <property type="entry name" value="PP2Cc"/>
    <property type="match status" value="1"/>
</dbReference>
<protein>
    <submittedName>
        <fullName evidence="2">Protein phosphatase</fullName>
    </submittedName>
</protein>
<dbReference type="Pfam" id="PF13672">
    <property type="entry name" value="PP2C_2"/>
    <property type="match status" value="1"/>
</dbReference>
<dbReference type="InterPro" id="IPR001932">
    <property type="entry name" value="PPM-type_phosphatase-like_dom"/>
</dbReference>
<dbReference type="RefSeq" id="WP_089401863.1">
    <property type="nucleotide sequence ID" value="NZ_FZOT01000035.1"/>
</dbReference>
<name>A0A239M8I5_9BURK</name>
<gene>
    <name evidence="2" type="ORF">SAMN06265795_1354</name>
</gene>
<dbReference type="AlphaFoldDB" id="A0A239M8I5"/>
<sequence length="256" mass="28064">MADDAQIRWTSASCSHVGLVRKINEDSCLEQPDRGLWAVADGMGGHTLGDLASRLVIESLNQLPPAPSLAKFMEDARDRLQTVNRQLRVEAANRNAHIIGSTVVVLLAHGRQCGYLWAGDSRVYLFRGGKLRQLSRDHSQIEEIRARCNIEEDDLLTRFARNLITRAVGVADALELDDDLISAEDGDMFLLCSDGLSNEVGEADMARLLAGRNCREAAEGLLELALRNGGRDNVSVVVARADDLYSIEKTVLNPSL</sequence>
<dbReference type="EMBL" id="FZOT01000035">
    <property type="protein sequence ID" value="SNT38760.1"/>
    <property type="molecule type" value="Genomic_DNA"/>
</dbReference>
<dbReference type="SMART" id="SM00331">
    <property type="entry name" value="PP2C_SIG"/>
    <property type="match status" value="1"/>
</dbReference>
<dbReference type="CDD" id="cd00143">
    <property type="entry name" value="PP2Cc"/>
    <property type="match status" value="1"/>
</dbReference>